<feature type="transmembrane region" description="Helical" evidence="2">
    <location>
        <begin position="137"/>
        <end position="158"/>
    </location>
</feature>
<evidence type="ECO:0000313" key="4">
    <source>
        <dbReference type="Proteomes" id="UP001576774"/>
    </source>
</evidence>
<feature type="transmembrane region" description="Helical" evidence="2">
    <location>
        <begin position="53"/>
        <end position="70"/>
    </location>
</feature>
<dbReference type="InterPro" id="IPR025325">
    <property type="entry name" value="DUF4231"/>
</dbReference>
<dbReference type="Proteomes" id="UP001576774">
    <property type="component" value="Unassembled WGS sequence"/>
</dbReference>
<name>A0ABV4X2I0_9CYAN</name>
<evidence type="ECO:0000313" key="3">
    <source>
        <dbReference type="EMBL" id="MFB2876982.1"/>
    </source>
</evidence>
<feature type="region of interest" description="Disordered" evidence="1">
    <location>
        <begin position="253"/>
        <end position="272"/>
    </location>
</feature>
<feature type="compositionally biased region" description="Basic and acidic residues" evidence="1">
    <location>
        <begin position="261"/>
        <end position="272"/>
    </location>
</feature>
<protein>
    <submittedName>
        <fullName evidence="3">DUF4231 domain-containing protein</fullName>
    </submittedName>
</protein>
<keyword evidence="4" id="KW-1185">Reference proteome</keyword>
<gene>
    <name evidence="3" type="ORF">ACE1CC_08805</name>
</gene>
<feature type="transmembrane region" description="Helical" evidence="2">
    <location>
        <begin position="170"/>
        <end position="191"/>
    </location>
</feature>
<dbReference type="Pfam" id="PF14015">
    <property type="entry name" value="DUF4231"/>
    <property type="match status" value="1"/>
</dbReference>
<comment type="caution">
    <text evidence="3">The sequence shown here is derived from an EMBL/GenBank/DDBJ whole genome shotgun (WGS) entry which is preliminary data.</text>
</comment>
<sequence>MDSQLNSNTGVSLAWETTDVKTPLIFSVIEFFLIACCVGAIGVAILFKDNSTTVTYAIAALTILVFLILLNQRFQETYKRSTKQLDNQKKARLYSYMFGNDLKVEDEPINLIRSRAIQYCQELVDDYKYTRRNARNIYYVFQLSTVILSGVTPILVLLDKLNTSSGIVRWLPVIFPAIAAIVSSISTSFPFQKTWLAANTTVELLEAEQEKFILGVTPYRFSDVPDEVQRKQKVQESVENFINQVNTIHLKQIQSPQTETKSTDSETAKSQS</sequence>
<keyword evidence="2" id="KW-0812">Transmembrane</keyword>
<proteinExistence type="predicted"/>
<accession>A0ABV4X2I0</accession>
<keyword evidence="2" id="KW-0472">Membrane</keyword>
<dbReference type="EMBL" id="JBHFNQ010000065">
    <property type="protein sequence ID" value="MFB2876982.1"/>
    <property type="molecule type" value="Genomic_DNA"/>
</dbReference>
<evidence type="ECO:0000256" key="2">
    <source>
        <dbReference type="SAM" id="Phobius"/>
    </source>
</evidence>
<dbReference type="RefSeq" id="WP_413270096.1">
    <property type="nucleotide sequence ID" value="NZ_JBHFNQ010000065.1"/>
</dbReference>
<dbReference type="NCBIfam" id="NF033634">
    <property type="entry name" value="SLATT_1"/>
    <property type="match status" value="1"/>
</dbReference>
<reference evidence="3 4" key="1">
    <citation type="submission" date="2024-09" db="EMBL/GenBank/DDBJ databases">
        <title>Floridaenema gen nov. (Aerosakkonemataceae, Aerosakkonematales ord. nov., Cyanobacteria) from benthic tropical and subtropical fresh waters, with the description of four new species.</title>
        <authorList>
            <person name="Moretto J.A."/>
            <person name="Berthold D.E."/>
            <person name="Lefler F.W."/>
            <person name="Huang I.-S."/>
            <person name="Laughinghouse H. IV."/>
        </authorList>
    </citation>
    <scope>NUCLEOTIDE SEQUENCE [LARGE SCALE GENOMIC DNA]</scope>
    <source>
        <strain evidence="3 4">BLCC-F46</strain>
    </source>
</reference>
<organism evidence="3 4">
    <name type="scientific">Floridaenema aerugineum BLCC-F46</name>
    <dbReference type="NCBI Taxonomy" id="3153654"/>
    <lineage>
        <taxon>Bacteria</taxon>
        <taxon>Bacillati</taxon>
        <taxon>Cyanobacteriota</taxon>
        <taxon>Cyanophyceae</taxon>
        <taxon>Oscillatoriophycideae</taxon>
        <taxon>Aerosakkonematales</taxon>
        <taxon>Aerosakkonemataceae</taxon>
        <taxon>Floridanema</taxon>
        <taxon>Floridanema aerugineum</taxon>
    </lineage>
</organism>
<evidence type="ECO:0000256" key="1">
    <source>
        <dbReference type="SAM" id="MobiDB-lite"/>
    </source>
</evidence>
<keyword evidence="2" id="KW-1133">Transmembrane helix</keyword>
<feature type="transmembrane region" description="Helical" evidence="2">
    <location>
        <begin position="24"/>
        <end position="47"/>
    </location>
</feature>